<dbReference type="PRINTS" id="PR00980">
    <property type="entry name" value="TRNASYNTHALA"/>
</dbReference>
<keyword evidence="8 9" id="KW-0030">Aminoacyl-tRNA synthetase</keyword>
<dbReference type="Gene3D" id="3.30.54.20">
    <property type="match status" value="1"/>
</dbReference>
<dbReference type="CDD" id="cd00673">
    <property type="entry name" value="AlaRS_core"/>
    <property type="match status" value="1"/>
</dbReference>
<comment type="subcellular location">
    <subcellularLocation>
        <location evidence="9">Cytoplasm</location>
    </subcellularLocation>
</comment>
<evidence type="ECO:0000256" key="5">
    <source>
        <dbReference type="ARBA" id="ARBA00022840"/>
    </source>
</evidence>
<dbReference type="Proteomes" id="UP000178323">
    <property type="component" value="Unassembled WGS sequence"/>
</dbReference>
<dbReference type="GO" id="GO:0006419">
    <property type="term" value="P:alanyl-tRNA aminoacylation"/>
    <property type="evidence" value="ECO:0007669"/>
    <property type="project" value="UniProtKB-UniRule"/>
</dbReference>
<dbReference type="GO" id="GO:0000049">
    <property type="term" value="F:tRNA binding"/>
    <property type="evidence" value="ECO:0007669"/>
    <property type="project" value="UniProtKB-KW"/>
</dbReference>
<feature type="binding site" evidence="9">
    <location>
        <position position="477"/>
    </location>
    <ligand>
        <name>Zn(2+)</name>
        <dbReference type="ChEBI" id="CHEBI:29105"/>
    </ligand>
</feature>
<evidence type="ECO:0000256" key="6">
    <source>
        <dbReference type="ARBA" id="ARBA00022884"/>
    </source>
</evidence>
<feature type="binding site" evidence="9">
    <location>
        <position position="587"/>
    </location>
    <ligand>
        <name>Zn(2+)</name>
        <dbReference type="ChEBI" id="CHEBI:29105"/>
    </ligand>
</feature>
<keyword evidence="5 9" id="KW-0067">ATP-binding</keyword>
<keyword evidence="7 9" id="KW-0648">Protein biosynthesis</keyword>
<dbReference type="GO" id="GO:0005829">
    <property type="term" value="C:cytosol"/>
    <property type="evidence" value="ECO:0007669"/>
    <property type="project" value="TreeGrafter"/>
</dbReference>
<feature type="binding site" evidence="9">
    <location>
        <position position="481"/>
    </location>
    <ligand>
        <name>Zn(2+)</name>
        <dbReference type="ChEBI" id="CHEBI:29105"/>
    </ligand>
</feature>
<dbReference type="HAMAP" id="MF_00036_B">
    <property type="entry name" value="Ala_tRNA_synth_B"/>
    <property type="match status" value="1"/>
</dbReference>
<proteinExistence type="inferred from homology"/>
<comment type="caution">
    <text evidence="11">The sequence shown here is derived from an EMBL/GenBank/DDBJ whole genome shotgun (WGS) entry which is preliminary data.</text>
</comment>
<dbReference type="InterPro" id="IPR018162">
    <property type="entry name" value="Ala-tRNA-ligase_IIc_anticod-bd"/>
</dbReference>
<dbReference type="SUPFAM" id="SSF55681">
    <property type="entry name" value="Class II aaRS and biotin synthetases"/>
    <property type="match status" value="1"/>
</dbReference>
<comment type="domain">
    <text evidence="9">Consists of three domains; the N-terminal catalytic domain, the editing domain and the C-terminal C-Ala domain. The editing domain removes incorrectly charged amino acids, while the C-Ala domain, along with tRNA(Ala), serves as a bridge to cooperatively bring together the editing and aminoacylation centers thus stimulating deacylation of misacylated tRNAs.</text>
</comment>
<gene>
    <name evidence="9" type="primary">alaS</name>
    <name evidence="11" type="ORF">A2Y83_02895</name>
</gene>
<evidence type="ECO:0000256" key="1">
    <source>
        <dbReference type="ARBA" id="ARBA00008226"/>
    </source>
</evidence>
<reference evidence="11 12" key="1">
    <citation type="journal article" date="2016" name="Nat. Commun.">
        <title>Thousands of microbial genomes shed light on interconnected biogeochemical processes in an aquifer system.</title>
        <authorList>
            <person name="Anantharaman K."/>
            <person name="Brown C.T."/>
            <person name="Hug L.A."/>
            <person name="Sharon I."/>
            <person name="Castelle C.J."/>
            <person name="Probst A.J."/>
            <person name="Thomas B.C."/>
            <person name="Singh A."/>
            <person name="Wilkins M.J."/>
            <person name="Karaoz U."/>
            <person name="Brodie E.L."/>
            <person name="Williams K.H."/>
            <person name="Hubbard S.S."/>
            <person name="Banfield J.F."/>
        </authorList>
    </citation>
    <scope>NUCLEOTIDE SEQUENCE [LARGE SCALE GENOMIC DNA]</scope>
</reference>
<dbReference type="InterPro" id="IPR050058">
    <property type="entry name" value="Ala-tRNA_ligase"/>
</dbReference>
<evidence type="ECO:0000313" key="12">
    <source>
        <dbReference type="Proteomes" id="UP000178323"/>
    </source>
</evidence>
<dbReference type="SUPFAM" id="SSF55186">
    <property type="entry name" value="ThrRS/AlaRS common domain"/>
    <property type="match status" value="1"/>
</dbReference>
<dbReference type="SUPFAM" id="SSF101353">
    <property type="entry name" value="Putative anticodon-binding domain of alanyl-tRNA synthetase (AlaRS)"/>
    <property type="match status" value="1"/>
</dbReference>
<dbReference type="GO" id="GO:0002161">
    <property type="term" value="F:aminoacyl-tRNA deacylase activity"/>
    <property type="evidence" value="ECO:0007669"/>
    <property type="project" value="TreeGrafter"/>
</dbReference>
<dbReference type="InterPro" id="IPR045864">
    <property type="entry name" value="aa-tRNA-synth_II/BPL/LPL"/>
</dbReference>
<evidence type="ECO:0000256" key="7">
    <source>
        <dbReference type="ARBA" id="ARBA00022917"/>
    </source>
</evidence>
<dbReference type="EC" id="6.1.1.7" evidence="9"/>
<keyword evidence="9" id="KW-0479">Metal-binding</keyword>
<evidence type="ECO:0000256" key="4">
    <source>
        <dbReference type="ARBA" id="ARBA00022741"/>
    </source>
</evidence>
<comment type="function">
    <text evidence="9">Catalyzes the attachment of alanine to tRNA(Ala) in a two-step reaction: alanine is first activated by ATP to form Ala-AMP and then transferred to the acceptor end of tRNA(Ala). Also edits incorrectly charged Ser-tRNA(Ala) and Gly-tRNA(Ala) via its editing domain.</text>
</comment>
<dbReference type="AlphaFoldDB" id="A0A1F5S5L5"/>
<dbReference type="NCBIfam" id="TIGR00344">
    <property type="entry name" value="alaS"/>
    <property type="match status" value="1"/>
</dbReference>
<dbReference type="Gene3D" id="3.30.980.10">
    <property type="entry name" value="Threonyl-trna Synthetase, Chain A, domain 2"/>
    <property type="match status" value="1"/>
</dbReference>
<evidence type="ECO:0000256" key="9">
    <source>
        <dbReference type="HAMAP-Rule" id="MF_00036"/>
    </source>
</evidence>
<dbReference type="STRING" id="1797985.A2Y83_02895"/>
<dbReference type="InterPro" id="IPR018163">
    <property type="entry name" value="Thr/Ala-tRNA-synth_IIc_edit"/>
</dbReference>
<dbReference type="InterPro" id="IPR018164">
    <property type="entry name" value="Ala-tRNA-synth_IIc_N"/>
</dbReference>
<dbReference type="InterPro" id="IPR002318">
    <property type="entry name" value="Ala-tRNA-lgiase_IIc"/>
</dbReference>
<dbReference type="GO" id="GO:0004813">
    <property type="term" value="F:alanine-tRNA ligase activity"/>
    <property type="evidence" value="ECO:0007669"/>
    <property type="project" value="UniProtKB-UniRule"/>
</dbReference>
<organism evidence="11 12">
    <name type="scientific">Candidatus Falkowbacteria bacterium RBG_13_39_14</name>
    <dbReference type="NCBI Taxonomy" id="1797985"/>
    <lineage>
        <taxon>Bacteria</taxon>
        <taxon>Candidatus Falkowiibacteriota</taxon>
    </lineage>
</organism>
<name>A0A1F5S5L5_9BACT</name>
<feature type="domain" description="Alanyl-transfer RNA synthetases family profile" evidence="10">
    <location>
        <begin position="1"/>
        <end position="621"/>
    </location>
</feature>
<dbReference type="InterPro" id="IPR018165">
    <property type="entry name" value="Ala-tRNA-synth_IIc_core"/>
</dbReference>
<dbReference type="InterPro" id="IPR023033">
    <property type="entry name" value="Ala_tRNA_ligase_euk/bac"/>
</dbReference>
<dbReference type="EMBL" id="MFFS01000043">
    <property type="protein sequence ID" value="OGF22010.1"/>
    <property type="molecule type" value="Genomic_DNA"/>
</dbReference>
<sequence>MTSSEIRKKYIEFFKSKGHTEIPSASLIPENDPTVLFTTAGMHPLVPCLLGEFHPAGKRLVDVQKCVRTGDIEEVGDQWHLSFFEMLGNWSLGVYFKEEAIEYSFEFLTGSDWMGMDPKRLYVSVFKGDEDAPRDNDAIEIWQTQFAKVGIKADVWNGGEMREGDRIFPFGKKENWWGPAGVTGPCGPDTEMFYDTGKEKCSPECNPSCSCGKFVEIWNDVFMQYNKTSSGKYEPLAQKNVDTGMGLERMTAIMQGKDNNYETELFIPIIEEIEKISEKNYKESDETIKAMRIITDHLRAATFILGDSKGIAPSNLGQGYVLRRFIRRAVRYGKQLGINKKFASQIAEIIIENFKKIYPELEKNRQFIISELEKEEEKFLQTLEKGLKKLSEIIIEEYNNGELFTRWLPNDVVFDLYQTYGFPFEMTKEIALEKGIEVDEMEFKKRFKKHQELSRSASAGMFKGGLADAGEQTTKYHTATHLLHQALRQVLGDHVQQKGSNITAERLRFDFSHPDKMTPEQIAEVENIVNEQIRKALPVHSEEMTVEEAKEAGALGFFESKYGEKVKVYSVGSSVAEGGEYFSREICGGPHIKNTSELGQFKIKKEESSSAGVRRIKAVLL</sequence>
<dbReference type="InterPro" id="IPR012947">
    <property type="entry name" value="tRNA_SAD"/>
</dbReference>
<dbReference type="PROSITE" id="PS50860">
    <property type="entry name" value="AA_TRNA_LIGASE_II_ALA"/>
    <property type="match status" value="1"/>
</dbReference>
<dbReference type="PANTHER" id="PTHR11777:SF9">
    <property type="entry name" value="ALANINE--TRNA LIGASE, CYTOPLASMIC"/>
    <property type="match status" value="1"/>
</dbReference>
<keyword evidence="6 9" id="KW-0694">RNA-binding</keyword>
<evidence type="ECO:0000256" key="3">
    <source>
        <dbReference type="ARBA" id="ARBA00022598"/>
    </source>
</evidence>
<evidence type="ECO:0000259" key="10">
    <source>
        <dbReference type="PROSITE" id="PS50860"/>
    </source>
</evidence>
<keyword evidence="9" id="KW-0963">Cytoplasm</keyword>
<dbReference type="Gene3D" id="3.30.930.10">
    <property type="entry name" value="Bira Bifunctional Protein, Domain 2"/>
    <property type="match status" value="1"/>
</dbReference>
<keyword evidence="4 9" id="KW-0547">Nucleotide-binding</keyword>
<dbReference type="GO" id="GO:0005524">
    <property type="term" value="F:ATP binding"/>
    <property type="evidence" value="ECO:0007669"/>
    <property type="project" value="UniProtKB-UniRule"/>
</dbReference>
<keyword evidence="2 9" id="KW-0820">tRNA-binding</keyword>
<dbReference type="FunFam" id="3.30.980.10:FF:000004">
    <property type="entry name" value="Alanine--tRNA ligase, cytoplasmic"/>
    <property type="match status" value="1"/>
</dbReference>
<dbReference type="PANTHER" id="PTHR11777">
    <property type="entry name" value="ALANYL-TRNA SYNTHETASE"/>
    <property type="match status" value="1"/>
</dbReference>
<dbReference type="NCBIfam" id="NF002436">
    <property type="entry name" value="PRK01584.1"/>
    <property type="match status" value="1"/>
</dbReference>
<keyword evidence="9" id="KW-0862">Zinc</keyword>
<dbReference type="Pfam" id="PF07973">
    <property type="entry name" value="tRNA_SAD"/>
    <property type="match status" value="1"/>
</dbReference>
<feature type="binding site" evidence="9">
    <location>
        <position position="591"/>
    </location>
    <ligand>
        <name>Zn(2+)</name>
        <dbReference type="ChEBI" id="CHEBI:29105"/>
    </ligand>
</feature>
<evidence type="ECO:0000256" key="8">
    <source>
        <dbReference type="ARBA" id="ARBA00023146"/>
    </source>
</evidence>
<evidence type="ECO:0000313" key="11">
    <source>
        <dbReference type="EMBL" id="OGF22010.1"/>
    </source>
</evidence>
<dbReference type="SMART" id="SM00863">
    <property type="entry name" value="tRNA_SAD"/>
    <property type="match status" value="1"/>
</dbReference>
<dbReference type="Pfam" id="PF01411">
    <property type="entry name" value="tRNA-synt_2c"/>
    <property type="match status" value="1"/>
</dbReference>
<comment type="cofactor">
    <cofactor evidence="9">
        <name>Zn(2+)</name>
        <dbReference type="ChEBI" id="CHEBI:29105"/>
    </cofactor>
    <text evidence="9">Binds 1 zinc ion per subunit.</text>
</comment>
<dbReference type="GO" id="GO:0008270">
    <property type="term" value="F:zinc ion binding"/>
    <property type="evidence" value="ECO:0007669"/>
    <property type="project" value="UniProtKB-UniRule"/>
</dbReference>
<comment type="catalytic activity">
    <reaction evidence="9">
        <text>tRNA(Ala) + L-alanine + ATP = L-alanyl-tRNA(Ala) + AMP + diphosphate</text>
        <dbReference type="Rhea" id="RHEA:12540"/>
        <dbReference type="Rhea" id="RHEA-COMP:9657"/>
        <dbReference type="Rhea" id="RHEA-COMP:9923"/>
        <dbReference type="ChEBI" id="CHEBI:30616"/>
        <dbReference type="ChEBI" id="CHEBI:33019"/>
        <dbReference type="ChEBI" id="CHEBI:57972"/>
        <dbReference type="ChEBI" id="CHEBI:78442"/>
        <dbReference type="ChEBI" id="CHEBI:78497"/>
        <dbReference type="ChEBI" id="CHEBI:456215"/>
        <dbReference type="EC" id="6.1.1.7"/>
    </reaction>
</comment>
<accession>A0A1F5S5L5</accession>
<keyword evidence="3 9" id="KW-0436">Ligase</keyword>
<evidence type="ECO:0000256" key="2">
    <source>
        <dbReference type="ARBA" id="ARBA00022555"/>
    </source>
</evidence>
<comment type="similarity">
    <text evidence="1 9">Belongs to the class-II aminoacyl-tRNA synthetase family.</text>
</comment>
<protein>
    <recommendedName>
        <fullName evidence="9">Alanine--tRNA ligase</fullName>
        <ecNumber evidence="9">6.1.1.7</ecNumber>
    </recommendedName>
    <alternativeName>
        <fullName evidence="9">Alanyl-tRNA synthetase</fullName>
        <shortName evidence="9">AlaRS</shortName>
    </alternativeName>
</protein>